<dbReference type="SUPFAM" id="SSF48576">
    <property type="entry name" value="Terpenoid synthases"/>
    <property type="match status" value="1"/>
</dbReference>
<dbReference type="RefSeq" id="XP_033521077.1">
    <property type="nucleotide sequence ID" value="XM_033672034.1"/>
</dbReference>
<dbReference type="AlphaFoldDB" id="A0A6A6A679"/>
<dbReference type="Gene3D" id="1.10.600.10">
    <property type="entry name" value="Farnesyl Diphosphate Synthase"/>
    <property type="match status" value="1"/>
</dbReference>
<evidence type="ECO:0000313" key="2">
    <source>
        <dbReference type="Proteomes" id="UP000799771"/>
    </source>
</evidence>
<reference evidence="1" key="1">
    <citation type="journal article" date="2020" name="Stud. Mycol.">
        <title>101 Dothideomycetes genomes: a test case for predicting lifestyles and emergence of pathogens.</title>
        <authorList>
            <person name="Haridas S."/>
            <person name="Albert R."/>
            <person name="Binder M."/>
            <person name="Bloem J."/>
            <person name="Labutti K."/>
            <person name="Salamov A."/>
            <person name="Andreopoulos B."/>
            <person name="Baker S."/>
            <person name="Barry K."/>
            <person name="Bills G."/>
            <person name="Bluhm B."/>
            <person name="Cannon C."/>
            <person name="Castanera R."/>
            <person name="Culley D."/>
            <person name="Daum C."/>
            <person name="Ezra D."/>
            <person name="Gonzalez J."/>
            <person name="Henrissat B."/>
            <person name="Kuo A."/>
            <person name="Liang C."/>
            <person name="Lipzen A."/>
            <person name="Lutzoni F."/>
            <person name="Magnuson J."/>
            <person name="Mondo S."/>
            <person name="Nolan M."/>
            <person name="Ohm R."/>
            <person name="Pangilinan J."/>
            <person name="Park H.-J."/>
            <person name="Ramirez L."/>
            <person name="Alfaro M."/>
            <person name="Sun H."/>
            <person name="Tritt A."/>
            <person name="Yoshinaga Y."/>
            <person name="Zwiers L.-H."/>
            <person name="Turgeon B."/>
            <person name="Goodwin S."/>
            <person name="Spatafora J."/>
            <person name="Crous P."/>
            <person name="Grigoriev I."/>
        </authorList>
    </citation>
    <scope>NUCLEOTIDE SEQUENCE</scope>
    <source>
        <strain evidence="1">CBS 119687</strain>
    </source>
</reference>
<protein>
    <submittedName>
        <fullName evidence="1">Terpenoid synthase</fullName>
    </submittedName>
</protein>
<evidence type="ECO:0000313" key="1">
    <source>
        <dbReference type="EMBL" id="KAF2126685.1"/>
    </source>
</evidence>
<dbReference type="OrthoDB" id="3004402at2759"/>
<gene>
    <name evidence="1" type="ORF">P153DRAFT_406907</name>
</gene>
<dbReference type="GeneID" id="54412466"/>
<proteinExistence type="predicted"/>
<sequence>MGLRLSTEELEGIKALEANCAKQLSVVNDICSYNKEEEAARTGHKEGAFLCLAVKVLAEETKLGIPATKRVLWYITQEWENVHDEIVSEKIASPDGCSEAAKAYMKGLEYQISGNE</sequence>
<name>A0A6A6A679_9PLEO</name>
<dbReference type="InterPro" id="IPR008949">
    <property type="entry name" value="Isoprenoid_synthase_dom_sf"/>
</dbReference>
<dbReference type="EMBL" id="ML977512">
    <property type="protein sequence ID" value="KAF2126685.1"/>
    <property type="molecule type" value="Genomic_DNA"/>
</dbReference>
<keyword evidence="2" id="KW-1185">Reference proteome</keyword>
<dbReference type="Proteomes" id="UP000799771">
    <property type="component" value="Unassembled WGS sequence"/>
</dbReference>
<organism evidence="1 2">
    <name type="scientific">Dothidotthia symphoricarpi CBS 119687</name>
    <dbReference type="NCBI Taxonomy" id="1392245"/>
    <lineage>
        <taxon>Eukaryota</taxon>
        <taxon>Fungi</taxon>
        <taxon>Dikarya</taxon>
        <taxon>Ascomycota</taxon>
        <taxon>Pezizomycotina</taxon>
        <taxon>Dothideomycetes</taxon>
        <taxon>Pleosporomycetidae</taxon>
        <taxon>Pleosporales</taxon>
        <taxon>Dothidotthiaceae</taxon>
        <taxon>Dothidotthia</taxon>
    </lineage>
</organism>
<accession>A0A6A6A679</accession>